<dbReference type="Pfam" id="PF03713">
    <property type="entry name" value="DUF305"/>
    <property type="match status" value="1"/>
</dbReference>
<feature type="domain" description="DUF305" evidence="2">
    <location>
        <begin position="56"/>
        <end position="199"/>
    </location>
</feature>
<reference evidence="3 4" key="1">
    <citation type="submission" date="2020-05" db="EMBL/GenBank/DDBJ databases">
        <title>Strain PA2F3 complete genome.</title>
        <authorList>
            <person name="Kim Y.-S."/>
            <person name="Kim S.-J."/>
            <person name="Jung H.-k."/>
            <person name="Kim S.-E."/>
            <person name="Kim K.-H."/>
        </authorList>
    </citation>
    <scope>NUCLEOTIDE SEQUENCE [LARGE SCALE GENOMIC DNA]</scope>
    <source>
        <strain evidence="3 4">PA2F3</strain>
    </source>
</reference>
<gene>
    <name evidence="3" type="ORF">HQM25_17280</name>
</gene>
<dbReference type="PROSITE" id="PS51257">
    <property type="entry name" value="PROKAR_LIPOPROTEIN"/>
    <property type="match status" value="1"/>
</dbReference>
<protein>
    <submittedName>
        <fullName evidence="3">DUF305 domain-containing protein</fullName>
    </submittedName>
</protein>
<dbReference type="RefSeq" id="WP_172991362.1">
    <property type="nucleotide sequence ID" value="NZ_CP054038.1"/>
</dbReference>
<evidence type="ECO:0000256" key="1">
    <source>
        <dbReference type="SAM" id="SignalP"/>
    </source>
</evidence>
<feature type="signal peptide" evidence="1">
    <location>
        <begin position="1"/>
        <end position="20"/>
    </location>
</feature>
<dbReference type="PANTHER" id="PTHR36933:SF1">
    <property type="entry name" value="SLL0788 PROTEIN"/>
    <property type="match status" value="1"/>
</dbReference>
<dbReference type="AlphaFoldDB" id="A0A7D4QA29"/>
<dbReference type="Gene3D" id="1.20.1260.10">
    <property type="match status" value="1"/>
</dbReference>
<evidence type="ECO:0000313" key="4">
    <source>
        <dbReference type="Proteomes" id="UP000502498"/>
    </source>
</evidence>
<evidence type="ECO:0000259" key="2">
    <source>
        <dbReference type="Pfam" id="PF03713"/>
    </source>
</evidence>
<organism evidence="3 4">
    <name type="scientific">Microbacterium hominis</name>
    <dbReference type="NCBI Taxonomy" id="162426"/>
    <lineage>
        <taxon>Bacteria</taxon>
        <taxon>Bacillati</taxon>
        <taxon>Actinomycetota</taxon>
        <taxon>Actinomycetes</taxon>
        <taxon>Micrococcales</taxon>
        <taxon>Microbacteriaceae</taxon>
        <taxon>Microbacterium</taxon>
    </lineage>
</organism>
<dbReference type="PANTHER" id="PTHR36933">
    <property type="entry name" value="SLL0788 PROTEIN"/>
    <property type="match status" value="1"/>
</dbReference>
<dbReference type="Proteomes" id="UP000502498">
    <property type="component" value="Chromosome"/>
</dbReference>
<feature type="chain" id="PRO_5039225233" evidence="1">
    <location>
        <begin position="21"/>
        <end position="201"/>
    </location>
</feature>
<accession>A0A7D4QA29</accession>
<sequence>MNTRTLAATSAALLLTAALAITGCAAQTGAGGTMPATMHEGGASASPPATGFNGADAMFTAMMIPHHEQALEMSAVLLGKDGISAQARELAQQIEAAQGPEIAQMEDWLEEWGLPMTGGSEDMHHGDGMMSGADMEALEAATGAEAERLFLEQMIEHHEGAIDMAEREVERGIHPGVIALAEDVITGQTAEIQTMREMLAE</sequence>
<dbReference type="InterPro" id="IPR005183">
    <property type="entry name" value="DUF305_CopM-like"/>
</dbReference>
<evidence type="ECO:0000313" key="3">
    <source>
        <dbReference type="EMBL" id="QKJ20939.1"/>
    </source>
</evidence>
<dbReference type="EMBL" id="CP054038">
    <property type="protein sequence ID" value="QKJ20939.1"/>
    <property type="molecule type" value="Genomic_DNA"/>
</dbReference>
<proteinExistence type="predicted"/>
<dbReference type="InterPro" id="IPR012347">
    <property type="entry name" value="Ferritin-like"/>
</dbReference>
<keyword evidence="1" id="KW-0732">Signal</keyword>
<name>A0A7D4QA29_9MICO</name>